<dbReference type="InterPro" id="IPR001173">
    <property type="entry name" value="Glyco_trans_2-like"/>
</dbReference>
<name>F4L442_HALH1</name>
<dbReference type="EMBL" id="CP002691">
    <property type="protein sequence ID" value="AEE50740.1"/>
    <property type="molecule type" value="Genomic_DNA"/>
</dbReference>
<dbReference type="SUPFAM" id="SSF53448">
    <property type="entry name" value="Nucleotide-diphospho-sugar transferases"/>
    <property type="match status" value="1"/>
</dbReference>
<feature type="domain" description="Glycosyltransferase 2-like" evidence="1">
    <location>
        <begin position="6"/>
        <end position="167"/>
    </location>
</feature>
<dbReference type="Pfam" id="PF00535">
    <property type="entry name" value="Glycos_transf_2"/>
    <property type="match status" value="1"/>
</dbReference>
<dbReference type="AlphaFoldDB" id="F4L442"/>
<dbReference type="OrthoDB" id="6307329at2"/>
<reference key="2">
    <citation type="submission" date="2011-04" db="EMBL/GenBank/DDBJ databases">
        <title>Complete sequence of chromosome of Haliscomenobacter hydrossis DSM 1100.</title>
        <authorList>
            <consortium name="US DOE Joint Genome Institute (JGI-PGF)"/>
            <person name="Lucas S."/>
            <person name="Han J."/>
            <person name="Lapidus A."/>
            <person name="Bruce D."/>
            <person name="Goodwin L."/>
            <person name="Pitluck S."/>
            <person name="Peters L."/>
            <person name="Kyrpides N."/>
            <person name="Mavromatis K."/>
            <person name="Ivanova N."/>
            <person name="Ovchinnikova G."/>
            <person name="Pagani I."/>
            <person name="Daligault H."/>
            <person name="Detter J.C."/>
            <person name="Han C."/>
            <person name="Land M."/>
            <person name="Hauser L."/>
            <person name="Markowitz V."/>
            <person name="Cheng J.-F."/>
            <person name="Hugenholtz P."/>
            <person name="Woyke T."/>
            <person name="Wu D."/>
            <person name="Verbarg S."/>
            <person name="Frueling A."/>
            <person name="Brambilla E."/>
            <person name="Klenk H.-P."/>
            <person name="Eisen J.A."/>
        </authorList>
    </citation>
    <scope>NUCLEOTIDE SEQUENCE</scope>
    <source>
        <strain>DSM 1100</strain>
    </source>
</reference>
<evidence type="ECO:0000313" key="3">
    <source>
        <dbReference type="Proteomes" id="UP000008461"/>
    </source>
</evidence>
<dbReference type="eggNOG" id="COG1216">
    <property type="taxonomic scope" value="Bacteria"/>
</dbReference>
<reference evidence="2 3" key="1">
    <citation type="journal article" date="2011" name="Stand. Genomic Sci.">
        <title>Complete genome sequence of Haliscomenobacter hydrossis type strain (O).</title>
        <authorList>
            <consortium name="US DOE Joint Genome Institute (JGI-PGF)"/>
            <person name="Daligault H."/>
            <person name="Lapidus A."/>
            <person name="Zeytun A."/>
            <person name="Nolan M."/>
            <person name="Lucas S."/>
            <person name="Del Rio T.G."/>
            <person name="Tice H."/>
            <person name="Cheng J.F."/>
            <person name="Tapia R."/>
            <person name="Han C."/>
            <person name="Goodwin L."/>
            <person name="Pitluck S."/>
            <person name="Liolios K."/>
            <person name="Pagani I."/>
            <person name="Ivanova N."/>
            <person name="Huntemann M."/>
            <person name="Mavromatis K."/>
            <person name="Mikhailova N."/>
            <person name="Pati A."/>
            <person name="Chen A."/>
            <person name="Palaniappan K."/>
            <person name="Land M."/>
            <person name="Hauser L."/>
            <person name="Brambilla E.M."/>
            <person name="Rohde M."/>
            <person name="Verbarg S."/>
            <person name="Goker M."/>
            <person name="Bristow J."/>
            <person name="Eisen J.A."/>
            <person name="Markowitz V."/>
            <person name="Hugenholtz P."/>
            <person name="Kyrpides N.C."/>
            <person name="Klenk H.P."/>
            <person name="Woyke T."/>
        </authorList>
    </citation>
    <scope>NUCLEOTIDE SEQUENCE [LARGE SCALE GENOMIC DNA]</scope>
    <source>
        <strain evidence="3">ATCC 27775 / DSM 1100 / LMG 10767 / O</strain>
    </source>
</reference>
<dbReference type="GO" id="GO:0016758">
    <property type="term" value="F:hexosyltransferase activity"/>
    <property type="evidence" value="ECO:0007669"/>
    <property type="project" value="UniProtKB-ARBA"/>
</dbReference>
<dbReference type="PANTHER" id="PTHR22916:SF3">
    <property type="entry name" value="UDP-GLCNAC:BETAGAL BETA-1,3-N-ACETYLGLUCOSAMINYLTRANSFERASE-LIKE PROTEIN 1"/>
    <property type="match status" value="1"/>
</dbReference>
<dbReference type="Gene3D" id="3.90.550.10">
    <property type="entry name" value="Spore Coat Polysaccharide Biosynthesis Protein SpsA, Chain A"/>
    <property type="match status" value="1"/>
</dbReference>
<evidence type="ECO:0000259" key="1">
    <source>
        <dbReference type="Pfam" id="PF00535"/>
    </source>
</evidence>
<proteinExistence type="predicted"/>
<dbReference type="STRING" id="760192.Halhy_2875"/>
<dbReference type="InterPro" id="IPR029044">
    <property type="entry name" value="Nucleotide-diphossugar_trans"/>
</dbReference>
<sequence length="314" mass="36098">MPYIVSIIVPAYNCGKTINQTINSILQQSTIAQKEIIIINDGSTDNTAHILNQWQGNPQFIIHHTKNQGASAARELGRHLASGQYIKYLDSDDLLLPNSLALQVEALQKSKADICYGKWQKFREVEGEIQVLETMSPHLEEDTVHSTFTTFWCPPAALLFTREIVDKIGPWPDQLPIIQDARYLQNAAMAGARFVEADAIVAQYRVSDTSLSNRHGELKFYQDVYRNTLNVWQIWQQRYPQPQYRSAIVETLRNCAKVFIQHDRALFDQCITELLKIEPHYIPKRSASMRFLSQLFGFRQASIWIHRLKQLLGQ</sequence>
<keyword evidence="2" id="KW-0808">Transferase</keyword>
<dbReference type="KEGG" id="hhy:Halhy_2875"/>
<dbReference type="RefSeq" id="WP_013765286.1">
    <property type="nucleotide sequence ID" value="NC_015510.1"/>
</dbReference>
<protein>
    <submittedName>
        <fullName evidence="2">Glycosyl transferase family 2</fullName>
    </submittedName>
</protein>
<gene>
    <name evidence="2" type="ordered locus">Halhy_2875</name>
</gene>
<keyword evidence="3" id="KW-1185">Reference proteome</keyword>
<dbReference type="Proteomes" id="UP000008461">
    <property type="component" value="Chromosome"/>
</dbReference>
<organism evidence="2 3">
    <name type="scientific">Haliscomenobacter hydrossis (strain ATCC 27775 / DSM 1100 / LMG 10767 / O)</name>
    <dbReference type="NCBI Taxonomy" id="760192"/>
    <lineage>
        <taxon>Bacteria</taxon>
        <taxon>Pseudomonadati</taxon>
        <taxon>Bacteroidota</taxon>
        <taxon>Saprospiria</taxon>
        <taxon>Saprospirales</taxon>
        <taxon>Haliscomenobacteraceae</taxon>
        <taxon>Haliscomenobacter</taxon>
    </lineage>
</organism>
<evidence type="ECO:0000313" key="2">
    <source>
        <dbReference type="EMBL" id="AEE50740.1"/>
    </source>
</evidence>
<dbReference type="HOGENOM" id="CLU_025996_0_0_10"/>
<dbReference type="PANTHER" id="PTHR22916">
    <property type="entry name" value="GLYCOSYLTRANSFERASE"/>
    <property type="match status" value="1"/>
</dbReference>
<dbReference type="CDD" id="cd00761">
    <property type="entry name" value="Glyco_tranf_GTA_type"/>
    <property type="match status" value="1"/>
</dbReference>
<accession>F4L442</accession>